<reference evidence="1" key="1">
    <citation type="submission" date="2020-09" db="EMBL/GenBank/DDBJ databases">
        <title>Genome-Enabled Discovery of Anthraquinone Biosynthesis in Senna tora.</title>
        <authorList>
            <person name="Kang S.-H."/>
            <person name="Pandey R.P."/>
            <person name="Lee C.-M."/>
            <person name="Sim J.-S."/>
            <person name="Jeong J.-T."/>
            <person name="Choi B.-S."/>
            <person name="Jung M."/>
            <person name="Ginzburg D."/>
            <person name="Zhao K."/>
            <person name="Won S.Y."/>
            <person name="Oh T.-J."/>
            <person name="Yu Y."/>
            <person name="Kim N.-H."/>
            <person name="Lee O.R."/>
            <person name="Lee T.-H."/>
            <person name="Bashyal P."/>
            <person name="Kim T.-S."/>
            <person name="Lee W.-H."/>
            <person name="Kawkins C."/>
            <person name="Kim C.-K."/>
            <person name="Kim J.S."/>
            <person name="Ahn B.O."/>
            <person name="Rhee S.Y."/>
            <person name="Sohng J.K."/>
        </authorList>
    </citation>
    <scope>NUCLEOTIDE SEQUENCE</scope>
    <source>
        <tissue evidence="1">Leaf</tissue>
    </source>
</reference>
<protein>
    <submittedName>
        <fullName evidence="1">Uncharacterized protein</fullName>
    </submittedName>
</protein>
<dbReference type="Proteomes" id="UP000634136">
    <property type="component" value="Unassembled WGS sequence"/>
</dbReference>
<sequence length="51" mass="6002">MERRELELRKENEIYRLQLAGKQSYMKNLMVELKALGDQVTSRQLATYGKA</sequence>
<proteinExistence type="predicted"/>
<evidence type="ECO:0000313" key="2">
    <source>
        <dbReference type="Proteomes" id="UP000634136"/>
    </source>
</evidence>
<comment type="caution">
    <text evidence="1">The sequence shown here is derived from an EMBL/GenBank/DDBJ whole genome shotgun (WGS) entry which is preliminary data.</text>
</comment>
<organism evidence="1 2">
    <name type="scientific">Senna tora</name>
    <dbReference type="NCBI Taxonomy" id="362788"/>
    <lineage>
        <taxon>Eukaryota</taxon>
        <taxon>Viridiplantae</taxon>
        <taxon>Streptophyta</taxon>
        <taxon>Embryophyta</taxon>
        <taxon>Tracheophyta</taxon>
        <taxon>Spermatophyta</taxon>
        <taxon>Magnoliopsida</taxon>
        <taxon>eudicotyledons</taxon>
        <taxon>Gunneridae</taxon>
        <taxon>Pentapetalae</taxon>
        <taxon>rosids</taxon>
        <taxon>fabids</taxon>
        <taxon>Fabales</taxon>
        <taxon>Fabaceae</taxon>
        <taxon>Caesalpinioideae</taxon>
        <taxon>Cassia clade</taxon>
        <taxon>Senna</taxon>
    </lineage>
</organism>
<keyword evidence="2" id="KW-1185">Reference proteome</keyword>
<evidence type="ECO:0000313" key="1">
    <source>
        <dbReference type="EMBL" id="KAF7826447.1"/>
    </source>
</evidence>
<name>A0A834WKN1_9FABA</name>
<dbReference type="AlphaFoldDB" id="A0A834WKN1"/>
<gene>
    <name evidence="1" type="ORF">G2W53_017611</name>
</gene>
<accession>A0A834WKN1</accession>
<dbReference type="EMBL" id="JAAIUW010000006">
    <property type="protein sequence ID" value="KAF7826447.1"/>
    <property type="molecule type" value="Genomic_DNA"/>
</dbReference>